<keyword evidence="8" id="KW-0238">DNA-binding</keyword>
<dbReference type="GO" id="GO:0003677">
    <property type="term" value="F:DNA binding"/>
    <property type="evidence" value="ECO:0007669"/>
    <property type="project" value="UniProtKB-KW"/>
</dbReference>
<feature type="domain" description="BEN" evidence="12">
    <location>
        <begin position="183"/>
        <end position="279"/>
    </location>
</feature>
<comment type="subcellular location">
    <subcellularLocation>
        <location evidence="1">Nucleus</location>
    </subcellularLocation>
</comment>
<dbReference type="GO" id="GO:0042177">
    <property type="term" value="P:negative regulation of protein catabolic process"/>
    <property type="evidence" value="ECO:0007669"/>
    <property type="project" value="TreeGrafter"/>
</dbReference>
<evidence type="ECO:0000256" key="9">
    <source>
        <dbReference type="ARBA" id="ARBA00023163"/>
    </source>
</evidence>
<name>A0A0B6ZK91_9EUPU</name>
<dbReference type="Pfam" id="PF10523">
    <property type="entry name" value="BEN"/>
    <property type="match status" value="1"/>
</dbReference>
<reference evidence="13" key="1">
    <citation type="submission" date="2014-12" db="EMBL/GenBank/DDBJ databases">
        <title>Insight into the proteome of Arion vulgaris.</title>
        <authorList>
            <person name="Aradska J."/>
            <person name="Bulat T."/>
            <person name="Smidak R."/>
            <person name="Sarate P."/>
            <person name="Gangsoo J."/>
            <person name="Sialana F."/>
            <person name="Bilban M."/>
            <person name="Lubec G."/>
        </authorList>
    </citation>
    <scope>NUCLEOTIDE SEQUENCE</scope>
    <source>
        <tissue evidence="13">Skin</tissue>
    </source>
</reference>
<evidence type="ECO:0000256" key="10">
    <source>
        <dbReference type="ARBA" id="ARBA00023242"/>
    </source>
</evidence>
<dbReference type="GO" id="GO:0006325">
    <property type="term" value="P:chromatin organization"/>
    <property type="evidence" value="ECO:0007669"/>
    <property type="project" value="UniProtKB-KW"/>
</dbReference>
<keyword evidence="10" id="KW-0539">Nucleus</keyword>
<evidence type="ECO:0000256" key="8">
    <source>
        <dbReference type="ARBA" id="ARBA00023125"/>
    </source>
</evidence>
<dbReference type="GO" id="GO:0034504">
    <property type="term" value="P:protein localization to nucleus"/>
    <property type="evidence" value="ECO:0007669"/>
    <property type="project" value="TreeGrafter"/>
</dbReference>
<dbReference type="GO" id="GO:0005634">
    <property type="term" value="C:nucleus"/>
    <property type="evidence" value="ECO:0007669"/>
    <property type="project" value="UniProtKB-SubCell"/>
</dbReference>
<evidence type="ECO:0000313" key="13">
    <source>
        <dbReference type="EMBL" id="CEK68918.1"/>
    </source>
</evidence>
<dbReference type="FunFam" id="1.10.10.2590:FF:000001">
    <property type="entry name" value="protein BANP isoform X1"/>
    <property type="match status" value="1"/>
</dbReference>
<evidence type="ECO:0000256" key="1">
    <source>
        <dbReference type="ARBA" id="ARBA00004123"/>
    </source>
</evidence>
<accession>A0A0B6ZK91</accession>
<keyword evidence="6" id="KW-0805">Transcription regulation</keyword>
<dbReference type="InterPro" id="IPR018379">
    <property type="entry name" value="BEN_domain"/>
</dbReference>
<proteinExistence type="inferred from homology"/>
<evidence type="ECO:0000256" key="5">
    <source>
        <dbReference type="ARBA" id="ARBA00022853"/>
    </source>
</evidence>
<dbReference type="Gene3D" id="1.10.10.2590">
    <property type="entry name" value="BEN domain"/>
    <property type="match status" value="1"/>
</dbReference>
<evidence type="ECO:0000313" key="14">
    <source>
        <dbReference type="EMBL" id="CEK68919.1"/>
    </source>
</evidence>
<dbReference type="PANTHER" id="PTHR16243:SF2">
    <property type="entry name" value="PROTEIN BANP"/>
    <property type="match status" value="1"/>
</dbReference>
<dbReference type="EMBL" id="HACG01022053">
    <property type="protein sequence ID" value="CEK68918.1"/>
    <property type="molecule type" value="Transcribed_RNA"/>
</dbReference>
<evidence type="ECO:0000256" key="2">
    <source>
        <dbReference type="ARBA" id="ARBA00009735"/>
    </source>
</evidence>
<dbReference type="SMART" id="SM01025">
    <property type="entry name" value="BEN"/>
    <property type="match status" value="1"/>
</dbReference>
<dbReference type="PROSITE" id="PS51457">
    <property type="entry name" value="BEN"/>
    <property type="match status" value="1"/>
</dbReference>
<keyword evidence="5" id="KW-0156">Chromatin regulator</keyword>
<evidence type="ECO:0000256" key="7">
    <source>
        <dbReference type="ARBA" id="ARBA00023054"/>
    </source>
</evidence>
<comment type="similarity">
    <text evidence="2">Belongs to the BANP/SMAR1 family.</text>
</comment>
<keyword evidence="11" id="KW-0131">Cell cycle</keyword>
<dbReference type="AlphaFoldDB" id="A0A0B6ZK91"/>
<keyword evidence="7" id="KW-0175">Coiled coil</keyword>
<evidence type="ECO:0000259" key="12">
    <source>
        <dbReference type="PROSITE" id="PS51457"/>
    </source>
</evidence>
<gene>
    <name evidence="13" type="primary">ORF68233</name>
    <name evidence="14" type="synonym">ORF68238</name>
</gene>
<evidence type="ECO:0000256" key="4">
    <source>
        <dbReference type="ARBA" id="ARBA00022491"/>
    </source>
</evidence>
<organism evidence="13">
    <name type="scientific">Arion vulgaris</name>
    <dbReference type="NCBI Taxonomy" id="1028688"/>
    <lineage>
        <taxon>Eukaryota</taxon>
        <taxon>Metazoa</taxon>
        <taxon>Spiralia</taxon>
        <taxon>Lophotrochozoa</taxon>
        <taxon>Mollusca</taxon>
        <taxon>Gastropoda</taxon>
        <taxon>Heterobranchia</taxon>
        <taxon>Euthyneura</taxon>
        <taxon>Panpulmonata</taxon>
        <taxon>Eupulmonata</taxon>
        <taxon>Stylommatophora</taxon>
        <taxon>Helicina</taxon>
        <taxon>Arionoidea</taxon>
        <taxon>Arionidae</taxon>
        <taxon>Arion</taxon>
    </lineage>
</organism>
<evidence type="ECO:0000256" key="11">
    <source>
        <dbReference type="ARBA" id="ARBA00023306"/>
    </source>
</evidence>
<keyword evidence="4" id="KW-0678">Repressor</keyword>
<evidence type="ECO:0000256" key="3">
    <source>
        <dbReference type="ARBA" id="ARBA00015794"/>
    </source>
</evidence>
<evidence type="ECO:0000256" key="6">
    <source>
        <dbReference type="ARBA" id="ARBA00023015"/>
    </source>
</evidence>
<dbReference type="PANTHER" id="PTHR16243">
    <property type="entry name" value="BTG3-ASSOCIATED NUCLEAR PROTEIN BANP"/>
    <property type="match status" value="1"/>
</dbReference>
<sequence>MSSQEADLVNFGGTSVTIDSSMVTIGLSGVTDMHTDETTIIHENCVEPDRKRMHLDTDAGQDLNLDISFKQILFSINKAICTRLDNMESKFDMLAAHTKSLEDKVDQIQSWSRTITSASGLTASASRKGAVIVGLPQTKTEAGEITTLESSISHLGPNVTLITLNTEEDFPTGAWLGDEQNPEMRVRVPITPSDLLHVHSNCRTPEKMALTLLDYMFDRDTQAASNLSGQGKHGKKQLDPLMIYGIRCHLIHRFGIAESDWHRIKQNIDSKCRTAWRRQQRGMPLTVKAFRGKAPPSYINIDGHLGDISGASDEDSVSQEDGELHIHQASDADIQAALALQGEGLQVGEIRILHATPEQISQLQHAHHIQILPGDQVIRQIHHADMLAEGIQVSTMTTDAGEVLHIQQGIGISGATGAETDISQ</sequence>
<protein>
    <recommendedName>
        <fullName evidence="3">Protein BANP</fullName>
    </recommendedName>
</protein>
<keyword evidence="9" id="KW-0804">Transcription</keyword>
<dbReference type="InterPro" id="IPR042343">
    <property type="entry name" value="BANP"/>
</dbReference>
<dbReference type="EMBL" id="HACG01022054">
    <property type="protein sequence ID" value="CEK68919.1"/>
    <property type="molecule type" value="Transcribed_RNA"/>
</dbReference>